<accession>A0A927BC62</accession>
<evidence type="ECO:0000313" key="4">
    <source>
        <dbReference type="Proteomes" id="UP000612233"/>
    </source>
</evidence>
<sequence>MTIKTALASLTLALLAGGAFAQQAPRASTVEAQDKTQPSPRLNPVQARADRLSNQMVRDLRLNNYQATRLRAINADKVAKMAAIERKNAGNPQLIDEQCGSVCKERDQELQAVLSTDQYSSYFGSRATYYKFDKDYANQSASILLTNSVQNPAPARANNATVAPTNPKPANRPAGNLGRNAR</sequence>
<feature type="region of interest" description="Disordered" evidence="1">
    <location>
        <begin position="154"/>
        <end position="182"/>
    </location>
</feature>
<evidence type="ECO:0000313" key="3">
    <source>
        <dbReference type="EMBL" id="MBD2768066.1"/>
    </source>
</evidence>
<evidence type="ECO:0000256" key="2">
    <source>
        <dbReference type="SAM" id="SignalP"/>
    </source>
</evidence>
<keyword evidence="2" id="KW-0732">Signal</keyword>
<evidence type="ECO:0000256" key="1">
    <source>
        <dbReference type="SAM" id="MobiDB-lite"/>
    </source>
</evidence>
<reference evidence="3" key="1">
    <citation type="submission" date="2020-09" db="EMBL/GenBank/DDBJ databases">
        <authorList>
            <person name="Kim M.K."/>
        </authorList>
    </citation>
    <scope>NUCLEOTIDE SEQUENCE</scope>
    <source>
        <strain evidence="3">BT664</strain>
    </source>
</reference>
<keyword evidence="4" id="KW-1185">Reference proteome</keyword>
<comment type="caution">
    <text evidence="3">The sequence shown here is derived from an EMBL/GenBank/DDBJ whole genome shotgun (WGS) entry which is preliminary data.</text>
</comment>
<feature type="signal peptide" evidence="2">
    <location>
        <begin position="1"/>
        <end position="21"/>
    </location>
</feature>
<organism evidence="3 4">
    <name type="scientific">Hymenobacter montanus</name>
    <dbReference type="NCBI Taxonomy" id="2771359"/>
    <lineage>
        <taxon>Bacteria</taxon>
        <taxon>Pseudomonadati</taxon>
        <taxon>Bacteroidota</taxon>
        <taxon>Cytophagia</taxon>
        <taxon>Cytophagales</taxon>
        <taxon>Hymenobacteraceae</taxon>
        <taxon>Hymenobacter</taxon>
    </lineage>
</organism>
<dbReference type="AlphaFoldDB" id="A0A927BC62"/>
<name>A0A927BC62_9BACT</name>
<protein>
    <submittedName>
        <fullName evidence="3">Uncharacterized protein</fullName>
    </submittedName>
</protein>
<dbReference type="Proteomes" id="UP000612233">
    <property type="component" value="Unassembled WGS sequence"/>
</dbReference>
<gene>
    <name evidence="3" type="ORF">IC235_09205</name>
</gene>
<proteinExistence type="predicted"/>
<feature type="chain" id="PRO_5037480006" evidence="2">
    <location>
        <begin position="22"/>
        <end position="182"/>
    </location>
</feature>
<dbReference type="RefSeq" id="WP_191004882.1">
    <property type="nucleotide sequence ID" value="NZ_JACXAD010000008.1"/>
</dbReference>
<dbReference type="EMBL" id="JACXAD010000008">
    <property type="protein sequence ID" value="MBD2768066.1"/>
    <property type="molecule type" value="Genomic_DNA"/>
</dbReference>